<sequence>MKNLIGILLLSLFALASCHDDENGTLSPSNVDVDWYVIKDNPNDELDHLIYEIYSKYKVPVYYNDTIGREYRGLDANGDSIIYYKTLMLGYSIEQNVTSMKYTLSEQRQDILEGVKFLEEYVIPFQQKGMKPRCFLLVEDLIFSSDQIDLYYGMSGAVVSRVAELKEMTREDKEAFGLRIRGSEWAHALVNNYSKELEYFYGLSSVVGEDGKVTDMHLQDVQQSSSSLFPWKDKKYYGFLSVDEEGEKYVMFQGFVKYYRCPTENADLLDFVMEVLKDDWDVFQAEYSDCPIILDKYEYLKKLMESVRDELVEKNN</sequence>
<dbReference type="Proteomes" id="UP000646484">
    <property type="component" value="Unassembled WGS sequence"/>
</dbReference>
<evidence type="ECO:0000256" key="1">
    <source>
        <dbReference type="SAM" id="SignalP"/>
    </source>
</evidence>
<reference evidence="2 3" key="1">
    <citation type="submission" date="2020-08" db="EMBL/GenBank/DDBJ databases">
        <title>Genome public.</title>
        <authorList>
            <person name="Liu C."/>
            <person name="Sun Q."/>
        </authorList>
    </citation>
    <scope>NUCLEOTIDE SEQUENCE [LARGE SCALE GENOMIC DNA]</scope>
    <source>
        <strain evidence="2 3">NSJ-56</strain>
    </source>
</reference>
<accession>A0ABR7D6R2</accession>
<proteinExistence type="predicted"/>
<keyword evidence="3" id="KW-1185">Reference proteome</keyword>
<protein>
    <recommendedName>
        <fullName evidence="4">Lipoprotein</fullName>
    </recommendedName>
</protein>
<keyword evidence="1" id="KW-0732">Signal</keyword>
<dbReference type="RefSeq" id="WP_186978521.1">
    <property type="nucleotide sequence ID" value="NZ_JACOOH010000011.1"/>
</dbReference>
<feature type="signal peptide" evidence="1">
    <location>
        <begin position="1"/>
        <end position="16"/>
    </location>
</feature>
<dbReference type="PROSITE" id="PS51257">
    <property type="entry name" value="PROKAR_LIPOPROTEIN"/>
    <property type="match status" value="1"/>
</dbReference>
<feature type="chain" id="PRO_5045675360" description="Lipoprotein" evidence="1">
    <location>
        <begin position="17"/>
        <end position="316"/>
    </location>
</feature>
<organism evidence="2 3">
    <name type="scientific">Butyricimonas hominis</name>
    <dbReference type="NCBI Taxonomy" id="2763032"/>
    <lineage>
        <taxon>Bacteria</taxon>
        <taxon>Pseudomonadati</taxon>
        <taxon>Bacteroidota</taxon>
        <taxon>Bacteroidia</taxon>
        <taxon>Bacteroidales</taxon>
        <taxon>Odoribacteraceae</taxon>
        <taxon>Butyricimonas</taxon>
    </lineage>
</organism>
<dbReference type="EMBL" id="JACOOH010000011">
    <property type="protein sequence ID" value="MBC5623479.1"/>
    <property type="molecule type" value="Genomic_DNA"/>
</dbReference>
<evidence type="ECO:0000313" key="2">
    <source>
        <dbReference type="EMBL" id="MBC5623479.1"/>
    </source>
</evidence>
<comment type="caution">
    <text evidence="2">The sequence shown here is derived from an EMBL/GenBank/DDBJ whole genome shotgun (WGS) entry which is preliminary data.</text>
</comment>
<name>A0ABR7D6R2_9BACT</name>
<evidence type="ECO:0000313" key="3">
    <source>
        <dbReference type="Proteomes" id="UP000646484"/>
    </source>
</evidence>
<gene>
    <name evidence="2" type="ORF">H8S64_20490</name>
</gene>
<evidence type="ECO:0008006" key="4">
    <source>
        <dbReference type="Google" id="ProtNLM"/>
    </source>
</evidence>